<reference evidence="2" key="2">
    <citation type="journal article" date="2011" name="Stand. Genomic Sci.">
        <title>Complete genome sequence of Weeksella virosa type strain (9751T).</title>
        <authorList>
            <person name="Lang E."/>
            <person name="Teshima H."/>
            <person name="Lucas S."/>
            <person name="Lapidus A."/>
            <person name="Hammon N."/>
            <person name="Deshpande S."/>
            <person name="Nolan M."/>
            <person name="Cheng J."/>
            <person name="Pitluck S."/>
            <person name="Liolios K."/>
            <person name="Pagani I."/>
            <person name="Mikhailova N."/>
            <person name="Ivanova N."/>
            <person name="Mavromatis K."/>
            <person name="Pati A."/>
            <person name="Tapia R."/>
            <person name="Han C."/>
            <person name="Goodwin L."/>
            <person name="Chen A."/>
            <person name="Palaniappan K."/>
            <person name="Land M."/>
            <person name="Hauser L."/>
            <person name="Chang Y."/>
            <person name="Jeffries C."/>
            <person name="Brambilla E."/>
            <person name="Kopitz M."/>
            <person name="Rohde M."/>
            <person name="Goker M."/>
            <person name="Tindall B."/>
            <person name="Detter J."/>
            <person name="Woyke T."/>
            <person name="Bristow J."/>
            <person name="Eisen J."/>
            <person name="Markowitz V."/>
            <person name="Hugenholtz P."/>
            <person name="Klenk H."/>
            <person name="Kyrpides N."/>
        </authorList>
    </citation>
    <scope>NUCLEOTIDE SEQUENCE [LARGE SCALE GENOMIC DNA]</scope>
    <source>
        <strain evidence="2">ATCC 43766 / DSM 16922 / JCM 21250 / NBRC 16016 / NCTC 11634 / CL345/78</strain>
    </source>
</reference>
<reference evidence="1 2" key="1">
    <citation type="journal article" date="2011" name="Stand. Genomic Sci.">
        <title>Complete genome sequence of Weeksella virosa type strain (9751).</title>
        <authorList>
            <person name="Lang E."/>
            <person name="Teshima H."/>
            <person name="Lucas S."/>
            <person name="Lapidus A."/>
            <person name="Hammon N."/>
            <person name="Deshpande S."/>
            <person name="Nolan M."/>
            <person name="Cheng J.F."/>
            <person name="Pitluck S."/>
            <person name="Liolios K."/>
            <person name="Pagani I."/>
            <person name="Mikhailova N."/>
            <person name="Ivanova N."/>
            <person name="Mavromatis K."/>
            <person name="Pati A."/>
            <person name="Tapia R."/>
            <person name="Han C."/>
            <person name="Goodwin L."/>
            <person name="Chen A."/>
            <person name="Palaniappan K."/>
            <person name="Land M."/>
            <person name="Hauser L."/>
            <person name="Chang Y.J."/>
            <person name="Jeffries C.D."/>
            <person name="Brambilla E.M."/>
            <person name="Kopitz M."/>
            <person name="Rohde M."/>
            <person name="Goker M."/>
            <person name="Tindall B.J."/>
            <person name="Detter J.C."/>
            <person name="Woyke T."/>
            <person name="Bristow J."/>
            <person name="Eisen J.A."/>
            <person name="Markowitz V."/>
            <person name="Hugenholtz P."/>
            <person name="Klenk H.P."/>
            <person name="Kyrpides N.C."/>
        </authorList>
    </citation>
    <scope>NUCLEOTIDE SEQUENCE [LARGE SCALE GENOMIC DNA]</scope>
    <source>
        <strain evidence="2">ATCC 43766 / DSM 16922 / JCM 21250 / NBRC 16016 / NCTC 11634 / CL345/78</strain>
    </source>
</reference>
<name>F0NZZ2_WEEVC</name>
<sequence length="109" mass="13115">MAENFNNLDFQEIPDNYHTKEEFYKKFKERLENVEKFPTPYMFKFIYPSSEETMNRVKEIFKDVNPTYNYKASKNRKYTSISVNILAEDADQVIAFYKQVAEIKDVIML</sequence>
<dbReference type="Gene3D" id="3.30.70.260">
    <property type="match status" value="1"/>
</dbReference>
<proteinExistence type="predicted"/>
<protein>
    <recommendedName>
        <fullName evidence="3">DUF493 domain-containing protein</fullName>
    </recommendedName>
</protein>
<dbReference type="OrthoDB" id="5616097at2"/>
<accession>F0NZZ2</accession>
<dbReference type="InterPro" id="IPR007454">
    <property type="entry name" value="UPF0250_YbeD-like"/>
</dbReference>
<dbReference type="STRING" id="865938.Weevi_1724"/>
<evidence type="ECO:0000313" key="1">
    <source>
        <dbReference type="EMBL" id="ADX68416.1"/>
    </source>
</evidence>
<keyword evidence="2" id="KW-1185">Reference proteome</keyword>
<gene>
    <name evidence="1" type="ordered locus">Weevi_1724</name>
</gene>
<dbReference type="eggNOG" id="COG2921">
    <property type="taxonomic scope" value="Bacteria"/>
</dbReference>
<dbReference type="AlphaFoldDB" id="F0NZZ2"/>
<organism evidence="1 2">
    <name type="scientific">Weeksella virosa (strain ATCC 43766 / DSM 16922 / JCM 21250 / CCUG 30538 / CDC 9751 / IAM 14551 / NBRC 16016 / NCTC 11634 / CL345/78)</name>
    <dbReference type="NCBI Taxonomy" id="865938"/>
    <lineage>
        <taxon>Bacteria</taxon>
        <taxon>Pseudomonadati</taxon>
        <taxon>Bacteroidota</taxon>
        <taxon>Flavobacteriia</taxon>
        <taxon>Flavobacteriales</taxon>
        <taxon>Weeksellaceae</taxon>
        <taxon>Weeksella</taxon>
    </lineage>
</organism>
<dbReference type="RefSeq" id="WP_013598805.1">
    <property type="nucleotide sequence ID" value="NC_015144.1"/>
</dbReference>
<dbReference type="KEGG" id="wvi:Weevi_1724"/>
<dbReference type="EMBL" id="CP002455">
    <property type="protein sequence ID" value="ADX68416.1"/>
    <property type="molecule type" value="Genomic_DNA"/>
</dbReference>
<evidence type="ECO:0008006" key="3">
    <source>
        <dbReference type="Google" id="ProtNLM"/>
    </source>
</evidence>
<dbReference type="InterPro" id="IPR027471">
    <property type="entry name" value="YbeD-like_sf"/>
</dbReference>
<dbReference type="Proteomes" id="UP000008641">
    <property type="component" value="Chromosome"/>
</dbReference>
<dbReference type="SUPFAM" id="SSF117991">
    <property type="entry name" value="YbeD/HP0495-like"/>
    <property type="match status" value="1"/>
</dbReference>
<dbReference type="HOGENOM" id="CLU_175559_0_0_10"/>
<evidence type="ECO:0000313" key="2">
    <source>
        <dbReference type="Proteomes" id="UP000008641"/>
    </source>
</evidence>
<dbReference type="Pfam" id="PF04359">
    <property type="entry name" value="DUF493"/>
    <property type="match status" value="1"/>
</dbReference>